<dbReference type="PANTHER" id="PTHR13464">
    <property type="entry name" value="TRANSCRIPTIONAL REGULATOR PROTEIN HCNGP"/>
    <property type="match status" value="1"/>
</dbReference>
<dbReference type="GO" id="GO:0006355">
    <property type="term" value="P:regulation of DNA-templated transcription"/>
    <property type="evidence" value="ECO:0007669"/>
    <property type="project" value="InterPro"/>
</dbReference>
<feature type="compositionally biased region" description="Basic and acidic residues" evidence="1">
    <location>
        <begin position="127"/>
        <end position="136"/>
    </location>
</feature>
<feature type="compositionally biased region" description="Low complexity" evidence="1">
    <location>
        <begin position="71"/>
        <end position="80"/>
    </location>
</feature>
<keyword evidence="3" id="KW-1185">Reference proteome</keyword>
<dbReference type="AlphaFoldDB" id="S3BZK2"/>
<feature type="compositionally biased region" description="Polar residues" evidence="1">
    <location>
        <begin position="20"/>
        <end position="29"/>
    </location>
</feature>
<feature type="region of interest" description="Disordered" evidence="1">
    <location>
        <begin position="1"/>
        <end position="178"/>
    </location>
</feature>
<dbReference type="OMA" id="TLSKEVW"/>
<feature type="region of interest" description="Disordered" evidence="1">
    <location>
        <begin position="274"/>
        <end position="310"/>
    </location>
</feature>
<proteinExistence type="predicted"/>
<dbReference type="eggNOG" id="KOG2959">
    <property type="taxonomic scope" value="Eukaryota"/>
</dbReference>
<evidence type="ECO:0000256" key="1">
    <source>
        <dbReference type="SAM" id="MobiDB-lite"/>
    </source>
</evidence>
<dbReference type="HOGENOM" id="CLU_064352_0_0_1"/>
<dbReference type="VEuPathDB" id="FungiDB:F503_02786"/>
<feature type="compositionally biased region" description="Acidic residues" evidence="1">
    <location>
        <begin position="163"/>
        <end position="172"/>
    </location>
</feature>
<gene>
    <name evidence="2" type="ORF">F503_02786</name>
</gene>
<dbReference type="GO" id="GO:0005634">
    <property type="term" value="C:nucleus"/>
    <property type="evidence" value="ECO:0007669"/>
    <property type="project" value="TreeGrafter"/>
</dbReference>
<dbReference type="EMBL" id="KE148154">
    <property type="protein sequence ID" value="EPE05957.1"/>
    <property type="molecule type" value="Genomic_DNA"/>
</dbReference>
<dbReference type="InterPro" id="IPR012479">
    <property type="entry name" value="SAP30BP"/>
</dbReference>
<evidence type="ECO:0000313" key="2">
    <source>
        <dbReference type="EMBL" id="EPE05957.1"/>
    </source>
</evidence>
<evidence type="ECO:0000313" key="3">
    <source>
        <dbReference type="Proteomes" id="UP000016923"/>
    </source>
</evidence>
<dbReference type="Proteomes" id="UP000016923">
    <property type="component" value="Unassembled WGS sequence"/>
</dbReference>
<dbReference type="OrthoDB" id="1714508at2759"/>
<reference evidence="2 3" key="1">
    <citation type="journal article" date="2013" name="BMC Genomics">
        <title>The genome and transcriptome of the pine saprophyte Ophiostoma piceae, and a comparison with the bark beetle-associated pine pathogen Grosmannia clavigera.</title>
        <authorList>
            <person name="Haridas S."/>
            <person name="Wang Y."/>
            <person name="Lim L."/>
            <person name="Massoumi Alamouti S."/>
            <person name="Jackman S."/>
            <person name="Docking R."/>
            <person name="Robertson G."/>
            <person name="Birol I."/>
            <person name="Bohlmann J."/>
            <person name="Breuil C."/>
        </authorList>
    </citation>
    <scope>NUCLEOTIDE SEQUENCE [LARGE SCALE GENOMIC DNA]</scope>
    <source>
        <strain evidence="2 3">UAMH 11346</strain>
    </source>
</reference>
<protein>
    <submittedName>
        <fullName evidence="2">Hcngp-like protein</fullName>
    </submittedName>
</protein>
<dbReference type="PANTHER" id="PTHR13464:SF0">
    <property type="entry name" value="SAP30-BINDING PROTEIN"/>
    <property type="match status" value="1"/>
</dbReference>
<sequence length="310" mass="32791">MAGLVGYASSDEESDRDEIQQSPAATNGAQDEVAEPQLKPSQLSEAPRIEEAELAAQQKQETSSTHQAEQAPAPALAPALGPAPGPPVEDVVIGPSRPAAADMAALPSLDDDEDSTMVDAANGIDEGIDRDSDKGGELPLSPYSAERAAVRQLTMPRVPDFDIPADEDDDQDHGDTSSTALNKKFATFLDLKQKKDTHFNARLAQSDAMKNPALMDKLMAFVGLPGGSTDEDAKAAVDPSKAAAPYGTTLPAEIWDPAAFPAEAYRRSLRRLQEEAAKQRARVPGEPVSFVSATSAESTPAAGKRKSRFD</sequence>
<accession>S3BZK2</accession>
<dbReference type="STRING" id="1262450.S3BZK2"/>
<name>S3BZK2_OPHP1</name>
<organism evidence="2 3">
    <name type="scientific">Ophiostoma piceae (strain UAMH 11346)</name>
    <name type="common">Sap stain fungus</name>
    <dbReference type="NCBI Taxonomy" id="1262450"/>
    <lineage>
        <taxon>Eukaryota</taxon>
        <taxon>Fungi</taxon>
        <taxon>Dikarya</taxon>
        <taxon>Ascomycota</taxon>
        <taxon>Pezizomycotina</taxon>
        <taxon>Sordariomycetes</taxon>
        <taxon>Sordariomycetidae</taxon>
        <taxon>Ophiostomatales</taxon>
        <taxon>Ophiostomataceae</taxon>
        <taxon>Ophiostoma</taxon>
    </lineage>
</organism>
<dbReference type="Pfam" id="PF07818">
    <property type="entry name" value="HCNGP"/>
    <property type="match status" value="1"/>
</dbReference>